<dbReference type="EMBL" id="CP037899">
    <property type="protein sequence ID" value="QDQ42851.1"/>
    <property type="molecule type" value="Genomic_DNA"/>
</dbReference>
<dbReference type="EMBL" id="JQNX01000001">
    <property type="protein sequence ID" value="KIE59192.1"/>
    <property type="molecule type" value="Genomic_DNA"/>
</dbReference>
<name>A0A0C1RMC2_9BACT</name>
<dbReference type="RefSeq" id="WP_039720490.1">
    <property type="nucleotide sequence ID" value="NZ_CP037899.1"/>
</dbReference>
<proteinExistence type="predicted"/>
<organism evidence="2 4">
    <name type="scientific">Methylacidiphilum kamchatkense Kam1</name>
    <dbReference type="NCBI Taxonomy" id="1202785"/>
    <lineage>
        <taxon>Bacteria</taxon>
        <taxon>Pseudomonadati</taxon>
        <taxon>Verrucomicrobiota</taxon>
        <taxon>Methylacidiphilae</taxon>
        <taxon>Methylacidiphilales</taxon>
        <taxon>Methylacidiphilaceae</taxon>
        <taxon>Methylacidiphilum (ex Ratnadevi et al. 2023)</taxon>
    </lineage>
</organism>
<reference evidence="4" key="3">
    <citation type="submission" date="2019-03" db="EMBL/GenBank/DDBJ databases">
        <title>Complete genome of Methylacidiphilum kamchatkense Kam1.</title>
        <authorList>
            <person name="Kruse T."/>
            <person name="Murarilal Ratnadevi C."/>
            <person name="Erikstad H.-A."/>
            <person name="Birkeland N.-K."/>
        </authorList>
    </citation>
    <scope>NUCLEOTIDE SEQUENCE [LARGE SCALE GENOMIC DNA]</scope>
    <source>
        <strain evidence="4">kam1</strain>
    </source>
</reference>
<sequence length="72" mass="8198">MGRIGILVDGRYDNEVINALIKRQFPNQKPIIRKSPPRQFSKAIAILNANMDDDVDGFIWVTDAEQDDPDEL</sequence>
<evidence type="ECO:0000313" key="2">
    <source>
        <dbReference type="EMBL" id="QDQ42851.1"/>
    </source>
</evidence>
<dbReference type="Proteomes" id="UP000315925">
    <property type="component" value="Chromosome"/>
</dbReference>
<reference evidence="2" key="2">
    <citation type="journal article" date="2019" name="BMC Genomics">
        <title>Complete genome sequence analysis of the thermoacidophilic verrucomicrobial methanotroph 'Candidatus Methylacidiphilum kamchatkense' strain Kam1 and comparison with its closest relatives.</title>
        <authorList>
            <person name="Kruse T."/>
            <person name="Ratnadevi C.M."/>
            <person name="Erikstad H.A."/>
            <person name="Birkeland N.K."/>
        </authorList>
    </citation>
    <scope>NUCLEOTIDE SEQUENCE</scope>
    <source>
        <strain evidence="2">Kam1</strain>
    </source>
</reference>
<accession>A0A0C1RMC2</accession>
<dbReference type="Proteomes" id="UP000031594">
    <property type="component" value="Unassembled WGS sequence"/>
</dbReference>
<gene>
    <name evidence="1" type="ORF">A946_00180</name>
    <name evidence="2" type="ORF">kam1_1636</name>
</gene>
<keyword evidence="3" id="KW-1185">Reference proteome</keyword>
<dbReference type="AlphaFoldDB" id="A0A0C1RMC2"/>
<evidence type="ECO:0000313" key="1">
    <source>
        <dbReference type="EMBL" id="KIE59192.1"/>
    </source>
</evidence>
<dbReference type="STRING" id="1202785.A946_00180"/>
<evidence type="ECO:0000313" key="3">
    <source>
        <dbReference type="Proteomes" id="UP000031594"/>
    </source>
</evidence>
<dbReference type="KEGG" id="mkc:kam1_1636"/>
<evidence type="ECO:0000313" key="4">
    <source>
        <dbReference type="Proteomes" id="UP000315925"/>
    </source>
</evidence>
<reference evidence="1 3" key="1">
    <citation type="submission" date="2014-08" db="EMBL/GenBank/DDBJ databases">
        <title>Methylacidiphilum kamchatkense strain Kam1 draft genome sequence.</title>
        <authorList>
            <person name="Birkeland N.-K."/>
            <person name="Erikstad H.A."/>
        </authorList>
    </citation>
    <scope>NUCLEOTIDE SEQUENCE [LARGE SCALE GENOMIC DNA]</scope>
    <source>
        <strain evidence="1 3">Kam1</strain>
    </source>
</reference>
<protein>
    <submittedName>
        <fullName evidence="2">Uncharacterized protein</fullName>
    </submittedName>
</protein>